<reference evidence="1 2" key="1">
    <citation type="submission" date="2015-10" db="EMBL/GenBank/DDBJ databases">
        <title>Genome analyses suggest a sexual origin of heterokaryosis in a supposedly ancient asexual fungus.</title>
        <authorList>
            <person name="Ropars J."/>
            <person name="Sedzielewska K."/>
            <person name="Noel J."/>
            <person name="Charron P."/>
            <person name="Farinelli L."/>
            <person name="Marton T."/>
            <person name="Kruger M."/>
            <person name="Pelin A."/>
            <person name="Brachmann A."/>
            <person name="Corradi N."/>
        </authorList>
    </citation>
    <scope>NUCLEOTIDE SEQUENCE [LARGE SCALE GENOMIC DNA]</scope>
    <source>
        <strain evidence="1 2">A4</strain>
    </source>
</reference>
<dbReference type="EMBL" id="LLXI01000492">
    <property type="protein sequence ID" value="PKY46858.1"/>
    <property type="molecule type" value="Genomic_DNA"/>
</dbReference>
<comment type="caution">
    <text evidence="1">The sequence shown here is derived from an EMBL/GenBank/DDBJ whole genome shotgun (WGS) entry which is preliminary data.</text>
</comment>
<protein>
    <submittedName>
        <fullName evidence="1">Uncharacterized protein</fullName>
    </submittedName>
</protein>
<organism evidence="1 2">
    <name type="scientific">Rhizophagus irregularis</name>
    <dbReference type="NCBI Taxonomy" id="588596"/>
    <lineage>
        <taxon>Eukaryota</taxon>
        <taxon>Fungi</taxon>
        <taxon>Fungi incertae sedis</taxon>
        <taxon>Mucoromycota</taxon>
        <taxon>Glomeromycotina</taxon>
        <taxon>Glomeromycetes</taxon>
        <taxon>Glomerales</taxon>
        <taxon>Glomeraceae</taxon>
        <taxon>Rhizophagus</taxon>
    </lineage>
</organism>
<dbReference type="AlphaFoldDB" id="A0A2I1GJP9"/>
<proteinExistence type="predicted"/>
<evidence type="ECO:0000313" key="1">
    <source>
        <dbReference type="EMBL" id="PKY46858.1"/>
    </source>
</evidence>
<sequence length="59" mass="7241">MAFKSGFLQFEFKSEYQKKTGYNKSRWNKGNWIYHIWITERNRIKPDLNLNDSKELDIL</sequence>
<dbReference type="Proteomes" id="UP000234323">
    <property type="component" value="Unassembled WGS sequence"/>
</dbReference>
<evidence type="ECO:0000313" key="2">
    <source>
        <dbReference type="Proteomes" id="UP000234323"/>
    </source>
</evidence>
<gene>
    <name evidence="1" type="ORF">RhiirA4_461848</name>
</gene>
<accession>A0A2I1GJP9</accession>
<keyword evidence="2" id="KW-1185">Reference proteome</keyword>
<name>A0A2I1GJP9_9GLOM</name>